<evidence type="ECO:0000256" key="4">
    <source>
        <dbReference type="SAM" id="MobiDB-lite"/>
    </source>
</evidence>
<keyword evidence="3" id="KW-0949">S-adenosyl-L-methionine</keyword>
<sequence>MTNVSIVPADKKNKEELLVEGRGDVDAHDNSNDDDDTKKNSSMTIICDAGYGFPRAKRPRRERIGAVSRQLYNYLIWKKQQSPPQQSSQPSIVNNNDVHLHMMGSMEDWKCIQDRIQELLLSTTTNNTGNNSTTDSINNNNNNNNNNNIEYLCPLAFPKMIQSNNNNNNNSNSRKKKKMRVCYLSPDADNVLSLEDGPPDVVIVGMLVDRLTQLNRSKERSLDIDENIYCARLPLHTIGASDLSSNEPLNIDTVLELITRWHWNFVGGKKEETAFRMATLYAMATHRKRHPNRTLHNNEQQLFSSNNQS</sequence>
<reference evidence="6" key="1">
    <citation type="submission" date="2021-01" db="EMBL/GenBank/DDBJ databases">
        <authorList>
            <person name="Corre E."/>
            <person name="Pelletier E."/>
            <person name="Niang G."/>
            <person name="Scheremetjew M."/>
            <person name="Finn R."/>
            <person name="Kale V."/>
            <person name="Holt S."/>
            <person name="Cochrane G."/>
            <person name="Meng A."/>
            <person name="Brown T."/>
            <person name="Cohen L."/>
        </authorList>
    </citation>
    <scope>NUCLEOTIDE SEQUENCE</scope>
    <source>
        <strain evidence="6">CCMP1452</strain>
    </source>
</reference>
<dbReference type="InterPro" id="IPR038459">
    <property type="entry name" value="MT_TRM10-typ_sf"/>
</dbReference>
<gene>
    <name evidence="6" type="ORF">EANT1437_LOCUS9188</name>
</gene>
<evidence type="ECO:0000313" key="6">
    <source>
        <dbReference type="EMBL" id="CAD9679299.1"/>
    </source>
</evidence>
<proteinExistence type="predicted"/>
<feature type="region of interest" description="Disordered" evidence="4">
    <location>
        <begin position="288"/>
        <end position="309"/>
    </location>
</feature>
<name>A0A7S2RSB4_9STRA</name>
<feature type="region of interest" description="Disordered" evidence="4">
    <location>
        <begin position="1"/>
        <end position="41"/>
    </location>
</feature>
<evidence type="ECO:0000256" key="1">
    <source>
        <dbReference type="ARBA" id="ARBA00022603"/>
    </source>
</evidence>
<dbReference type="PROSITE" id="PS51675">
    <property type="entry name" value="SAM_MT_TRM10"/>
    <property type="match status" value="1"/>
</dbReference>
<evidence type="ECO:0000256" key="3">
    <source>
        <dbReference type="ARBA" id="ARBA00022691"/>
    </source>
</evidence>
<dbReference type="InterPro" id="IPR028564">
    <property type="entry name" value="MT_TRM10-typ"/>
</dbReference>
<accession>A0A7S2RSB4</accession>
<feature type="compositionally biased region" description="Polar residues" evidence="4">
    <location>
        <begin position="294"/>
        <end position="309"/>
    </location>
</feature>
<dbReference type="GO" id="GO:0008168">
    <property type="term" value="F:methyltransferase activity"/>
    <property type="evidence" value="ECO:0007669"/>
    <property type="project" value="UniProtKB-KW"/>
</dbReference>
<dbReference type="GO" id="GO:0032259">
    <property type="term" value="P:methylation"/>
    <property type="evidence" value="ECO:0007669"/>
    <property type="project" value="UniProtKB-KW"/>
</dbReference>
<dbReference type="AlphaFoldDB" id="A0A7S2RSB4"/>
<organism evidence="6">
    <name type="scientific">Eucampia antarctica</name>
    <dbReference type="NCBI Taxonomy" id="49252"/>
    <lineage>
        <taxon>Eukaryota</taxon>
        <taxon>Sar</taxon>
        <taxon>Stramenopiles</taxon>
        <taxon>Ochrophyta</taxon>
        <taxon>Bacillariophyta</taxon>
        <taxon>Mediophyceae</taxon>
        <taxon>Biddulphiophycidae</taxon>
        <taxon>Hemiaulales</taxon>
        <taxon>Hemiaulaceae</taxon>
        <taxon>Eucampia</taxon>
    </lineage>
</organism>
<keyword evidence="2" id="KW-0808">Transferase</keyword>
<evidence type="ECO:0000256" key="2">
    <source>
        <dbReference type="ARBA" id="ARBA00022679"/>
    </source>
</evidence>
<protein>
    <recommendedName>
        <fullName evidence="5">SAM-dependent MTase TRM10-type domain-containing protein</fullName>
    </recommendedName>
</protein>
<evidence type="ECO:0000259" key="5">
    <source>
        <dbReference type="PROSITE" id="PS51675"/>
    </source>
</evidence>
<keyword evidence="1" id="KW-0489">Methyltransferase</keyword>
<feature type="compositionally biased region" description="Basic and acidic residues" evidence="4">
    <location>
        <begin position="9"/>
        <end position="39"/>
    </location>
</feature>
<feature type="domain" description="SAM-dependent MTase TRM10-type" evidence="5">
    <location>
        <begin position="95"/>
        <end position="291"/>
    </location>
</feature>
<dbReference type="EMBL" id="HBHI01017964">
    <property type="protein sequence ID" value="CAD9679299.1"/>
    <property type="molecule type" value="Transcribed_RNA"/>
</dbReference>
<dbReference type="Gene3D" id="3.40.1280.30">
    <property type="match status" value="1"/>
</dbReference>